<reference evidence="4" key="1">
    <citation type="submission" date="2009-06" db="EMBL/GenBank/DDBJ databases">
        <title>A full-length cDNA resource of the pea aphid, Acyrthosiphon pisum.</title>
        <authorList>
            <person name="Shigenobu S."/>
            <person name="Nakabachi A."/>
            <person name="Richards S."/>
        </authorList>
    </citation>
    <scope>NUCLEOTIDE SEQUENCE</scope>
    <source>
        <strain evidence="4">LSR1</strain>
        <tissue evidence="4">Whole body</tissue>
    </source>
</reference>
<evidence type="ECO:0000256" key="1">
    <source>
        <dbReference type="ARBA" id="ARBA00005771"/>
    </source>
</evidence>
<feature type="domain" description="Sulfotransferase" evidence="3">
    <location>
        <begin position="55"/>
        <end position="150"/>
    </location>
</feature>
<dbReference type="PANTHER" id="PTHR11783">
    <property type="entry name" value="SULFOTRANSFERASE SULT"/>
    <property type="match status" value="1"/>
</dbReference>
<comment type="similarity">
    <text evidence="1">Belongs to the sulfotransferase 1 family.</text>
</comment>
<protein>
    <submittedName>
        <fullName evidence="4">ACYPI010038 protein</fullName>
    </submittedName>
</protein>
<evidence type="ECO:0000259" key="3">
    <source>
        <dbReference type="Pfam" id="PF00685"/>
    </source>
</evidence>
<proteinExistence type="evidence at transcript level"/>
<accession>C4WUA4</accession>
<dbReference type="Pfam" id="PF00685">
    <property type="entry name" value="Sulfotransfer_1"/>
    <property type="match status" value="1"/>
</dbReference>
<gene>
    <name evidence="4" type="primary">ACYPI010038</name>
</gene>
<evidence type="ECO:0000256" key="2">
    <source>
        <dbReference type="ARBA" id="ARBA00022679"/>
    </source>
</evidence>
<dbReference type="InterPro" id="IPR000863">
    <property type="entry name" value="Sulfotransferase_dom"/>
</dbReference>
<dbReference type="SUPFAM" id="SSF52540">
    <property type="entry name" value="P-loop containing nucleoside triphosphate hydrolases"/>
    <property type="match status" value="1"/>
</dbReference>
<dbReference type="Gene3D" id="3.40.50.300">
    <property type="entry name" value="P-loop containing nucleotide triphosphate hydrolases"/>
    <property type="match status" value="1"/>
</dbReference>
<organism evidence="4">
    <name type="scientific">Acyrthosiphon pisum</name>
    <name type="common">Pea aphid</name>
    <dbReference type="NCBI Taxonomy" id="7029"/>
    <lineage>
        <taxon>Eukaryota</taxon>
        <taxon>Metazoa</taxon>
        <taxon>Ecdysozoa</taxon>
        <taxon>Arthropoda</taxon>
        <taxon>Hexapoda</taxon>
        <taxon>Insecta</taxon>
        <taxon>Pterygota</taxon>
        <taxon>Neoptera</taxon>
        <taxon>Paraneoptera</taxon>
        <taxon>Hemiptera</taxon>
        <taxon>Sternorrhyncha</taxon>
        <taxon>Aphidomorpha</taxon>
        <taxon>Aphidoidea</taxon>
        <taxon>Aphididae</taxon>
        <taxon>Macrosiphini</taxon>
        <taxon>Acyrthosiphon</taxon>
    </lineage>
</organism>
<name>C4WUA4_ACYPI</name>
<sequence>MADITYSSVDNEVSDILNKCFVTSFRNGYIKANDVVLPVYFKKFGQRIQDMDIRDNDIWVCSYPKTGTTWCQEMTWCIANDLDFEGAKQFLPERFPFLDHTPLFDYEKVLPEKPDLKLPLYVSDSIEFINGLKSPRFIKTHLPYKLLPKKT</sequence>
<dbReference type="OrthoDB" id="205623at2759"/>
<evidence type="ECO:0000313" key="4">
    <source>
        <dbReference type="EMBL" id="BAH71474.1"/>
    </source>
</evidence>
<dbReference type="InterPro" id="IPR027417">
    <property type="entry name" value="P-loop_NTPase"/>
</dbReference>
<keyword evidence="2" id="KW-0808">Transferase</keyword>
<dbReference type="GO" id="GO:0008146">
    <property type="term" value="F:sulfotransferase activity"/>
    <property type="evidence" value="ECO:0007669"/>
    <property type="project" value="InterPro"/>
</dbReference>
<dbReference type="AlphaFoldDB" id="C4WUA4"/>
<dbReference type="EMBL" id="AK340983">
    <property type="protein sequence ID" value="BAH71474.1"/>
    <property type="molecule type" value="mRNA"/>
</dbReference>